<evidence type="ECO:0000313" key="2">
    <source>
        <dbReference type="Proteomes" id="UP000789525"/>
    </source>
</evidence>
<gene>
    <name evidence="1" type="ORF">ACOLOM_LOCUS9035</name>
</gene>
<dbReference type="EMBL" id="CAJVPT010025005">
    <property type="protein sequence ID" value="CAG8673190.1"/>
    <property type="molecule type" value="Genomic_DNA"/>
</dbReference>
<comment type="caution">
    <text evidence="1">The sequence shown here is derived from an EMBL/GenBank/DDBJ whole genome shotgun (WGS) entry which is preliminary data.</text>
</comment>
<evidence type="ECO:0000313" key="1">
    <source>
        <dbReference type="EMBL" id="CAG8673190.1"/>
    </source>
</evidence>
<dbReference type="Proteomes" id="UP000789525">
    <property type="component" value="Unassembled WGS sequence"/>
</dbReference>
<name>A0ACA9NVN4_9GLOM</name>
<sequence>MSKQNHSTTQAFEEHPDTISPGPKDGEHPQDLRSRPNDARNDHQAAESGLNDVEYPPQLHAGKVGLGPHYAEQNRPTVGEQFQGIKETLKGKITHNPQLEETGHERITGELKRREREKGDQNPFANKDEDDKQEQSPDNKNDVNAQ</sequence>
<accession>A0ACA9NVN4</accession>
<reference evidence="1" key="1">
    <citation type="submission" date="2021-06" db="EMBL/GenBank/DDBJ databases">
        <authorList>
            <person name="Kallberg Y."/>
            <person name="Tangrot J."/>
            <person name="Rosling A."/>
        </authorList>
    </citation>
    <scope>NUCLEOTIDE SEQUENCE</scope>
    <source>
        <strain evidence="1">CL356</strain>
    </source>
</reference>
<keyword evidence="2" id="KW-1185">Reference proteome</keyword>
<proteinExistence type="predicted"/>
<organism evidence="1 2">
    <name type="scientific">Acaulospora colombiana</name>
    <dbReference type="NCBI Taxonomy" id="27376"/>
    <lineage>
        <taxon>Eukaryota</taxon>
        <taxon>Fungi</taxon>
        <taxon>Fungi incertae sedis</taxon>
        <taxon>Mucoromycota</taxon>
        <taxon>Glomeromycotina</taxon>
        <taxon>Glomeromycetes</taxon>
        <taxon>Diversisporales</taxon>
        <taxon>Acaulosporaceae</taxon>
        <taxon>Acaulospora</taxon>
    </lineage>
</organism>
<protein>
    <submittedName>
        <fullName evidence="1">4438_t:CDS:1</fullName>
    </submittedName>
</protein>